<feature type="transmembrane region" description="Helical" evidence="1">
    <location>
        <begin position="12"/>
        <end position="31"/>
    </location>
</feature>
<dbReference type="PATRIC" id="fig|1134457.3.peg.988"/>
<organism evidence="2 3">
    <name type="scientific">Microcystis aeruginosa TAIHU98</name>
    <dbReference type="NCBI Taxonomy" id="1134457"/>
    <lineage>
        <taxon>Bacteria</taxon>
        <taxon>Bacillati</taxon>
        <taxon>Cyanobacteriota</taxon>
        <taxon>Cyanophyceae</taxon>
        <taxon>Oscillatoriophycideae</taxon>
        <taxon>Chroococcales</taxon>
        <taxon>Microcystaceae</taxon>
        <taxon>Microcystis</taxon>
    </lineage>
</organism>
<evidence type="ECO:0000313" key="2">
    <source>
        <dbReference type="EMBL" id="ELP55809.1"/>
    </source>
</evidence>
<keyword evidence="1" id="KW-0812">Transmembrane</keyword>
<sequence>MGVNHSIKNGFSMISLFKLVFAVSILENAIANKNSRVRQLPQD</sequence>
<dbReference type="EMBL" id="ANKQ01000001">
    <property type="protein sequence ID" value="ELP55809.1"/>
    <property type="molecule type" value="Genomic_DNA"/>
</dbReference>
<reference evidence="2 3" key="1">
    <citation type="journal article" date="2013" name="Genome Announc.">
        <title>Whole-Genome Sequence of Microcystis aeruginosa TAIHU98, a Nontoxic Bloom-Forming Strain Isolated from Taihu Lake, China.</title>
        <authorList>
            <person name="Yang C."/>
            <person name="Zhang W."/>
            <person name="Ren M."/>
            <person name="Song L."/>
            <person name="Li T."/>
            <person name="Zhao J."/>
        </authorList>
    </citation>
    <scope>NUCLEOTIDE SEQUENCE [LARGE SCALE GENOMIC DNA]</scope>
    <source>
        <strain evidence="2 3">TAIHU98</strain>
    </source>
</reference>
<dbReference type="AlphaFoldDB" id="L7E9V7"/>
<keyword evidence="1" id="KW-1133">Transmembrane helix</keyword>
<name>L7E9V7_MICAE</name>
<gene>
    <name evidence="2" type="ORF">O53_408</name>
</gene>
<proteinExistence type="predicted"/>
<comment type="caution">
    <text evidence="2">The sequence shown here is derived from an EMBL/GenBank/DDBJ whole genome shotgun (WGS) entry which is preliminary data.</text>
</comment>
<accession>L7E9V7</accession>
<protein>
    <submittedName>
        <fullName evidence="2">Uncharacterized protein</fullName>
    </submittedName>
</protein>
<keyword evidence="1" id="KW-0472">Membrane</keyword>
<dbReference type="Proteomes" id="UP000010932">
    <property type="component" value="Unassembled WGS sequence"/>
</dbReference>
<evidence type="ECO:0000313" key="3">
    <source>
        <dbReference type="Proteomes" id="UP000010932"/>
    </source>
</evidence>
<evidence type="ECO:0000256" key="1">
    <source>
        <dbReference type="SAM" id="Phobius"/>
    </source>
</evidence>